<keyword evidence="3" id="KW-1185">Reference proteome</keyword>
<comment type="caution">
    <text evidence="2">The sequence shown here is derived from an EMBL/GenBank/DDBJ whole genome shotgun (WGS) entry which is preliminary data.</text>
</comment>
<protein>
    <submittedName>
        <fullName evidence="2">Uncharacterized protein</fullName>
    </submittedName>
</protein>
<sequence length="153" mass="15748">RFQTVAGQLRPAVRAPGELHQCVRPAHRQPDGRHHGDLPLQDSQVEVRLLQRAVRSHGLVLPVHGPQHQQDLAEDPPGAAACQDRGPHARAAPRRPVALRGGPVPLGLRRLLALPAAPGPSGGRGLRADAGVGGQARLQAGGAGGAPRGAAPG</sequence>
<feature type="non-terminal residue" evidence="2">
    <location>
        <position position="1"/>
    </location>
</feature>
<reference evidence="2" key="1">
    <citation type="submission" date="2023-10" db="EMBL/GenBank/DDBJ databases">
        <authorList>
            <person name="Chen Y."/>
            <person name="Shah S."/>
            <person name="Dougan E. K."/>
            <person name="Thang M."/>
            <person name="Chan C."/>
        </authorList>
    </citation>
    <scope>NUCLEOTIDE SEQUENCE [LARGE SCALE GENOMIC DNA]</scope>
</reference>
<feature type="compositionally biased region" description="Low complexity" evidence="1">
    <location>
        <begin position="94"/>
        <end position="116"/>
    </location>
</feature>
<name>A0ABN9R1J0_9DINO</name>
<feature type="region of interest" description="Disordered" evidence="1">
    <location>
        <begin position="67"/>
        <end position="153"/>
    </location>
</feature>
<feature type="compositionally biased region" description="Gly residues" evidence="1">
    <location>
        <begin position="141"/>
        <end position="153"/>
    </location>
</feature>
<dbReference type="EMBL" id="CAUYUJ010005183">
    <property type="protein sequence ID" value="CAK0812585.1"/>
    <property type="molecule type" value="Genomic_DNA"/>
</dbReference>
<evidence type="ECO:0000313" key="3">
    <source>
        <dbReference type="Proteomes" id="UP001189429"/>
    </source>
</evidence>
<evidence type="ECO:0000256" key="1">
    <source>
        <dbReference type="SAM" id="MobiDB-lite"/>
    </source>
</evidence>
<organism evidence="2 3">
    <name type="scientific">Prorocentrum cordatum</name>
    <dbReference type="NCBI Taxonomy" id="2364126"/>
    <lineage>
        <taxon>Eukaryota</taxon>
        <taxon>Sar</taxon>
        <taxon>Alveolata</taxon>
        <taxon>Dinophyceae</taxon>
        <taxon>Prorocentrales</taxon>
        <taxon>Prorocentraceae</taxon>
        <taxon>Prorocentrum</taxon>
    </lineage>
</organism>
<evidence type="ECO:0000313" key="2">
    <source>
        <dbReference type="EMBL" id="CAK0812585.1"/>
    </source>
</evidence>
<accession>A0ABN9R1J0</accession>
<gene>
    <name evidence="2" type="ORF">PCOR1329_LOCUS16842</name>
</gene>
<dbReference type="Proteomes" id="UP001189429">
    <property type="component" value="Unassembled WGS sequence"/>
</dbReference>
<proteinExistence type="predicted"/>
<feature type="non-terminal residue" evidence="2">
    <location>
        <position position="153"/>
    </location>
</feature>